<evidence type="ECO:0000313" key="6">
    <source>
        <dbReference type="EnsemblMetazoa" id="MESCA011234-PA"/>
    </source>
</evidence>
<dbReference type="SUPFAM" id="SSF81419">
    <property type="entry name" value="Mitochondrial cytochrome c oxidase subunit VIIa"/>
    <property type="match status" value="1"/>
</dbReference>
<reference evidence="6" key="2">
    <citation type="submission" date="2015-06" db="UniProtKB">
        <authorList>
            <consortium name="EnsemblMetazoa"/>
        </authorList>
    </citation>
    <scope>IDENTIFICATION</scope>
</reference>
<dbReference type="GO" id="GO:0002082">
    <property type="term" value="P:regulation of oxidative phosphorylation"/>
    <property type="evidence" value="ECO:0007669"/>
    <property type="project" value="TreeGrafter"/>
</dbReference>
<reference evidence="7" key="1">
    <citation type="submission" date="2013-02" db="EMBL/GenBank/DDBJ databases">
        <authorList>
            <person name="Hughes D."/>
        </authorList>
    </citation>
    <scope>NUCLEOTIDE SEQUENCE</scope>
    <source>
        <strain>Durham</strain>
        <strain evidence="7">NC isolate 2 -- Noor lab</strain>
    </source>
</reference>
<accession>T1H4M1</accession>
<dbReference type="Proteomes" id="UP000015102">
    <property type="component" value="Unassembled WGS sequence"/>
</dbReference>
<dbReference type="InterPro" id="IPR003177">
    <property type="entry name" value="Cytc_oxidase_su7a_met"/>
</dbReference>
<dbReference type="HOGENOM" id="CLU_2226191_0_0_1"/>
<dbReference type="EnsemblMetazoa" id="MESCA011234-RA">
    <property type="protein sequence ID" value="MESCA011234-PA"/>
    <property type="gene ID" value="MESCA011234"/>
</dbReference>
<dbReference type="PANTHER" id="PTHR10510">
    <property type="entry name" value="CYTOCHROME C OXIDASE POLYPEPTIDE 7A"/>
    <property type="match status" value="1"/>
</dbReference>
<protein>
    <submittedName>
        <fullName evidence="6">Uncharacterized protein</fullName>
    </submittedName>
</protein>
<evidence type="ECO:0000256" key="4">
    <source>
        <dbReference type="ARBA" id="ARBA00023128"/>
    </source>
</evidence>
<name>T1H4M1_MEGSC</name>
<keyword evidence="7" id="KW-1185">Reference proteome</keyword>
<sequence length="106" mass="12210">MLYLKFLQSLIQQSYAAGTGPKMAKKESKPSNNSRLKKMKAIQEKFQQKDGKPIFLKMGFRDQLLYRSTVLLALVGLFESCRTIYTMIYPAKPEEPQEEQEVSAEE</sequence>
<proteinExistence type="inferred from homology"/>
<organism evidence="6 7">
    <name type="scientific">Megaselia scalaris</name>
    <name type="common">Humpbacked fly</name>
    <name type="synonym">Phora scalaris</name>
    <dbReference type="NCBI Taxonomy" id="36166"/>
    <lineage>
        <taxon>Eukaryota</taxon>
        <taxon>Metazoa</taxon>
        <taxon>Ecdysozoa</taxon>
        <taxon>Arthropoda</taxon>
        <taxon>Hexapoda</taxon>
        <taxon>Insecta</taxon>
        <taxon>Pterygota</taxon>
        <taxon>Neoptera</taxon>
        <taxon>Endopterygota</taxon>
        <taxon>Diptera</taxon>
        <taxon>Brachycera</taxon>
        <taxon>Muscomorpha</taxon>
        <taxon>Platypezoidea</taxon>
        <taxon>Phoridae</taxon>
        <taxon>Megaseliini</taxon>
        <taxon>Megaselia</taxon>
    </lineage>
</organism>
<evidence type="ECO:0000256" key="1">
    <source>
        <dbReference type="ARBA" id="ARBA00004273"/>
    </source>
</evidence>
<evidence type="ECO:0000256" key="3">
    <source>
        <dbReference type="ARBA" id="ARBA00022792"/>
    </source>
</evidence>
<dbReference type="PANTHER" id="PTHR10510:SF11">
    <property type="entry name" value="CYTOCHROME C OXIDASE SUBUNIT 7A, MITOCHONDRIAL"/>
    <property type="match status" value="1"/>
</dbReference>
<comment type="subcellular location">
    <subcellularLocation>
        <location evidence="1">Mitochondrion inner membrane</location>
    </subcellularLocation>
</comment>
<keyword evidence="5" id="KW-0472">Membrane</keyword>
<dbReference type="GO" id="GO:0045277">
    <property type="term" value="C:respiratory chain complex IV"/>
    <property type="evidence" value="ECO:0007669"/>
    <property type="project" value="InterPro"/>
</dbReference>
<dbReference type="GO" id="GO:0005743">
    <property type="term" value="C:mitochondrial inner membrane"/>
    <property type="evidence" value="ECO:0007669"/>
    <property type="project" value="UniProtKB-SubCell"/>
</dbReference>
<keyword evidence="3" id="KW-0999">Mitochondrion inner membrane</keyword>
<evidence type="ECO:0000256" key="5">
    <source>
        <dbReference type="ARBA" id="ARBA00023136"/>
    </source>
</evidence>
<keyword evidence="4" id="KW-0496">Mitochondrion</keyword>
<dbReference type="InterPro" id="IPR036539">
    <property type="entry name" value="Cyt_c_oxidase_su7a_sf"/>
</dbReference>
<evidence type="ECO:0000256" key="2">
    <source>
        <dbReference type="ARBA" id="ARBA00009331"/>
    </source>
</evidence>
<comment type="similarity">
    <text evidence="2">Belongs to the cytochrome c oxidase VIIa family.</text>
</comment>
<dbReference type="GO" id="GO:0006123">
    <property type="term" value="P:mitochondrial electron transport, cytochrome c to oxygen"/>
    <property type="evidence" value="ECO:0007669"/>
    <property type="project" value="InterPro"/>
</dbReference>
<dbReference type="GO" id="GO:0097250">
    <property type="term" value="P:mitochondrial respirasome assembly"/>
    <property type="evidence" value="ECO:0007669"/>
    <property type="project" value="TreeGrafter"/>
</dbReference>
<dbReference type="EMBL" id="CAQQ02374043">
    <property type="status" value="NOT_ANNOTATED_CDS"/>
    <property type="molecule type" value="Genomic_DNA"/>
</dbReference>
<evidence type="ECO:0000313" key="7">
    <source>
        <dbReference type="Proteomes" id="UP000015102"/>
    </source>
</evidence>
<dbReference type="AlphaFoldDB" id="T1H4M1"/>
<dbReference type="Gene3D" id="4.10.91.10">
    <property type="entry name" value="Cytochrome c oxidase, subunit VIIa"/>
    <property type="match status" value="1"/>
</dbReference>